<keyword evidence="3 4" id="KW-0975">Bacterial flagellum</keyword>
<protein>
    <recommendedName>
        <fullName evidence="2 4">Flagellin</fullName>
    </recommendedName>
</protein>
<evidence type="ECO:0000256" key="1">
    <source>
        <dbReference type="ARBA" id="ARBA00005709"/>
    </source>
</evidence>
<dbReference type="InterPro" id="IPR046358">
    <property type="entry name" value="Flagellin_C"/>
</dbReference>
<feature type="domain" description="Flagellin N-terminal" evidence="5">
    <location>
        <begin position="3"/>
        <end position="140"/>
    </location>
</feature>
<feature type="domain" description="Flagellin C-terminal" evidence="6">
    <location>
        <begin position="185"/>
        <end position="257"/>
    </location>
</feature>
<comment type="subcellular location">
    <subcellularLocation>
        <location evidence="4">Secreted</location>
    </subcellularLocation>
    <subcellularLocation>
        <location evidence="4">Bacterial flagellum</location>
    </subcellularLocation>
</comment>
<keyword evidence="7" id="KW-0282">Flagellum</keyword>
<comment type="function">
    <text evidence="4">Flagellin is the subunit protein which polymerizes to form the filaments of bacterial flagella.</text>
</comment>
<accession>A0A2T0B6I5</accession>
<dbReference type="GO" id="GO:0005198">
    <property type="term" value="F:structural molecule activity"/>
    <property type="evidence" value="ECO:0007669"/>
    <property type="project" value="UniProtKB-UniRule"/>
</dbReference>
<keyword evidence="7" id="KW-0966">Cell projection</keyword>
<sequence length="274" mass="29949">MFISSNGFLLNSFEKLTSNRTSKNQFTEKLSSGKRINRAADDAGGLSISESLKAQIRGLSMAGKNTQDGISMLQVADGAMDEITKTLHRMKELSVQASNDILTEGDRRAIGEEFNQLKENIENISQNTEFNGIKILNEDKTLVIQTRDNPYASYNVKLNNNSLQALGIDSTSINTAANSNEANGKIKDALDTVIKNRVKIGTHLNNLQHAFNNASNSGSNLTSSLSQIEDVDMAATLMKSVKDDLLINYNKSMLVSSKQSNEGVNTVINKWLLG</sequence>
<evidence type="ECO:0000256" key="2">
    <source>
        <dbReference type="ARBA" id="ARBA00020110"/>
    </source>
</evidence>
<evidence type="ECO:0000259" key="6">
    <source>
        <dbReference type="Pfam" id="PF00700"/>
    </source>
</evidence>
<keyword evidence="4" id="KW-0964">Secreted</keyword>
<gene>
    <name evidence="7" type="primary">hag_2</name>
    <name evidence="7" type="ORF">CLLI_08870</name>
</gene>
<comment type="caution">
    <text evidence="7">The sequence shown here is derived from an EMBL/GenBank/DDBJ whole genome shotgun (WGS) entry which is preliminary data.</text>
</comment>
<comment type="similarity">
    <text evidence="1 4">Belongs to the bacterial flagellin family.</text>
</comment>
<dbReference type="Gene3D" id="1.20.1330.10">
    <property type="entry name" value="f41 fragment of flagellin, N-terminal domain"/>
    <property type="match status" value="1"/>
</dbReference>
<keyword evidence="8" id="KW-1185">Reference proteome</keyword>
<dbReference type="Pfam" id="PF00700">
    <property type="entry name" value="Flagellin_C"/>
    <property type="match status" value="1"/>
</dbReference>
<keyword evidence="7" id="KW-0969">Cilium</keyword>
<dbReference type="Pfam" id="PF00669">
    <property type="entry name" value="Flagellin_N"/>
    <property type="match status" value="1"/>
</dbReference>
<dbReference type="InterPro" id="IPR001029">
    <property type="entry name" value="Flagellin_N"/>
</dbReference>
<name>A0A2T0B6I5_9CLOT</name>
<dbReference type="Proteomes" id="UP000239706">
    <property type="component" value="Unassembled WGS sequence"/>
</dbReference>
<organism evidence="7 8">
    <name type="scientific">Clostridium liquoris</name>
    <dbReference type="NCBI Taxonomy" id="1289519"/>
    <lineage>
        <taxon>Bacteria</taxon>
        <taxon>Bacillati</taxon>
        <taxon>Bacillota</taxon>
        <taxon>Clostridia</taxon>
        <taxon>Eubacteriales</taxon>
        <taxon>Clostridiaceae</taxon>
        <taxon>Clostridium</taxon>
    </lineage>
</organism>
<dbReference type="PANTHER" id="PTHR42792">
    <property type="entry name" value="FLAGELLIN"/>
    <property type="match status" value="1"/>
</dbReference>
<dbReference type="InterPro" id="IPR042187">
    <property type="entry name" value="Flagellin_C_sub2"/>
</dbReference>
<evidence type="ECO:0000256" key="3">
    <source>
        <dbReference type="ARBA" id="ARBA00023143"/>
    </source>
</evidence>
<dbReference type="Gene3D" id="6.10.10.10">
    <property type="entry name" value="Flagellar export chaperone, C-terminal domain"/>
    <property type="match status" value="1"/>
</dbReference>
<evidence type="ECO:0000313" key="7">
    <source>
        <dbReference type="EMBL" id="PRR79407.1"/>
    </source>
</evidence>
<dbReference type="SUPFAM" id="SSF64518">
    <property type="entry name" value="Phase 1 flagellin"/>
    <property type="match status" value="1"/>
</dbReference>
<dbReference type="GO" id="GO:0009288">
    <property type="term" value="C:bacterial-type flagellum"/>
    <property type="evidence" value="ECO:0007669"/>
    <property type="project" value="UniProtKB-SubCell"/>
</dbReference>
<dbReference type="AlphaFoldDB" id="A0A2T0B6I5"/>
<evidence type="ECO:0000259" key="5">
    <source>
        <dbReference type="Pfam" id="PF00669"/>
    </source>
</evidence>
<evidence type="ECO:0000313" key="8">
    <source>
        <dbReference type="Proteomes" id="UP000239706"/>
    </source>
</evidence>
<proteinExistence type="inferred from homology"/>
<evidence type="ECO:0000256" key="4">
    <source>
        <dbReference type="RuleBase" id="RU362073"/>
    </source>
</evidence>
<dbReference type="PRINTS" id="PR00207">
    <property type="entry name" value="FLAGELLIN"/>
</dbReference>
<dbReference type="EMBL" id="PVXO01000027">
    <property type="protein sequence ID" value="PRR79407.1"/>
    <property type="molecule type" value="Genomic_DNA"/>
</dbReference>
<dbReference type="RefSeq" id="WP_106063034.1">
    <property type="nucleotide sequence ID" value="NZ_PVXO01000027.1"/>
</dbReference>
<dbReference type="PANTHER" id="PTHR42792:SF2">
    <property type="entry name" value="FLAGELLIN"/>
    <property type="match status" value="1"/>
</dbReference>
<dbReference type="OrthoDB" id="9796789at2"/>
<reference evidence="7 8" key="1">
    <citation type="submission" date="2018-03" db="EMBL/GenBank/DDBJ databases">
        <title>Genome sequence of Clostridium liquoris DSM 100320.</title>
        <authorList>
            <person name="Poehlein A."/>
            <person name="Daniel R."/>
        </authorList>
    </citation>
    <scope>NUCLEOTIDE SEQUENCE [LARGE SCALE GENOMIC DNA]</scope>
    <source>
        <strain evidence="7 8">DSM 100320</strain>
    </source>
</reference>
<dbReference type="GO" id="GO:0005576">
    <property type="term" value="C:extracellular region"/>
    <property type="evidence" value="ECO:0007669"/>
    <property type="project" value="UniProtKB-SubCell"/>
</dbReference>
<dbReference type="InterPro" id="IPR001492">
    <property type="entry name" value="Flagellin"/>
</dbReference>